<dbReference type="EMBL" id="AZBU02000006">
    <property type="protein sequence ID" value="TKR71671.1"/>
    <property type="molecule type" value="Genomic_DNA"/>
</dbReference>
<comment type="caution">
    <text evidence="1">The sequence shown here is derived from an EMBL/GenBank/DDBJ whole genome shotgun (WGS) entry which is preliminary data.</text>
</comment>
<keyword evidence="2" id="KW-1185">Reference proteome</keyword>
<protein>
    <submittedName>
        <fullName evidence="1">Uncharacterized protein</fullName>
    </submittedName>
</protein>
<evidence type="ECO:0000313" key="1">
    <source>
        <dbReference type="EMBL" id="TKR71671.1"/>
    </source>
</evidence>
<proteinExistence type="predicted"/>
<reference evidence="1 2" key="1">
    <citation type="journal article" date="2015" name="Genome Biol.">
        <title>Comparative genomics of Steinernema reveals deeply conserved gene regulatory networks.</title>
        <authorList>
            <person name="Dillman A.R."/>
            <person name="Macchietto M."/>
            <person name="Porter C.F."/>
            <person name="Rogers A."/>
            <person name="Williams B."/>
            <person name="Antoshechkin I."/>
            <person name="Lee M.M."/>
            <person name="Goodwin Z."/>
            <person name="Lu X."/>
            <person name="Lewis E.E."/>
            <person name="Goodrich-Blair H."/>
            <person name="Stock S.P."/>
            <person name="Adams B.J."/>
            <person name="Sternberg P.W."/>
            <person name="Mortazavi A."/>
        </authorList>
    </citation>
    <scope>NUCLEOTIDE SEQUENCE [LARGE SCALE GENOMIC DNA]</scope>
    <source>
        <strain evidence="1 2">ALL</strain>
    </source>
</reference>
<evidence type="ECO:0000313" key="2">
    <source>
        <dbReference type="Proteomes" id="UP000298663"/>
    </source>
</evidence>
<accession>A0A4U5MPV7</accession>
<name>A0A4U5MPV7_STECR</name>
<organism evidence="1 2">
    <name type="scientific">Steinernema carpocapsae</name>
    <name type="common">Entomopathogenic nematode</name>
    <dbReference type="NCBI Taxonomy" id="34508"/>
    <lineage>
        <taxon>Eukaryota</taxon>
        <taxon>Metazoa</taxon>
        <taxon>Ecdysozoa</taxon>
        <taxon>Nematoda</taxon>
        <taxon>Chromadorea</taxon>
        <taxon>Rhabditida</taxon>
        <taxon>Tylenchina</taxon>
        <taxon>Panagrolaimomorpha</taxon>
        <taxon>Strongyloidoidea</taxon>
        <taxon>Steinernematidae</taxon>
        <taxon>Steinernema</taxon>
    </lineage>
</organism>
<reference evidence="1 2" key="2">
    <citation type="journal article" date="2019" name="G3 (Bethesda)">
        <title>Hybrid Assembly of the Genome of the Entomopathogenic Nematode Steinernema carpocapsae Identifies the X-Chromosome.</title>
        <authorList>
            <person name="Serra L."/>
            <person name="Macchietto M."/>
            <person name="Macias-Munoz A."/>
            <person name="McGill C.J."/>
            <person name="Rodriguez I.M."/>
            <person name="Rodriguez B."/>
            <person name="Murad R."/>
            <person name="Mortazavi A."/>
        </authorList>
    </citation>
    <scope>NUCLEOTIDE SEQUENCE [LARGE SCALE GENOMIC DNA]</scope>
    <source>
        <strain evidence="1 2">ALL</strain>
    </source>
</reference>
<gene>
    <name evidence="1" type="ORF">L596_019231</name>
</gene>
<dbReference type="Proteomes" id="UP000298663">
    <property type="component" value="Unassembled WGS sequence"/>
</dbReference>
<sequence>MEAEYVPPGLNWIMRSLGGWCFLIGGGEREERDDERRQHRVVPIVEFEGVRRGRRLMFGPPSIDCEEKSKQISRFGGERSVVWTLEV</sequence>
<dbReference type="AlphaFoldDB" id="A0A4U5MPV7"/>